<dbReference type="InterPro" id="IPR036604">
    <property type="entry name" value="PurS-like_sf"/>
</dbReference>
<name>G7WP95_METH6</name>
<keyword evidence="3" id="KW-0658">Purine biosynthesis</keyword>
<reference evidence="5 6" key="1">
    <citation type="journal article" date="2012" name="PLoS ONE">
        <title>The genome characteristics and predicted function of methyl-group oxidation pathway in the obligate aceticlastic methanogens, Methanosaeta spp.</title>
        <authorList>
            <person name="Zhu J."/>
            <person name="Zheng H."/>
            <person name="Ai G."/>
            <person name="Zhang G."/>
            <person name="Liu D."/>
            <person name="Liu X."/>
            <person name="Dong X."/>
        </authorList>
    </citation>
    <scope>NUCLEOTIDE SEQUENCE [LARGE SCALE GENOMIC DNA]</scope>
    <source>
        <strain evidence="5 6">6Ac</strain>
    </source>
</reference>
<dbReference type="OrthoDB" id="147671at2157"/>
<dbReference type="STRING" id="1110509.Mhar_1576"/>
<evidence type="ECO:0000256" key="1">
    <source>
        <dbReference type="ARBA" id="ARBA00022598"/>
    </source>
</evidence>
<dbReference type="PATRIC" id="fig|1110509.7.peg.1755"/>
<dbReference type="GO" id="GO:0005524">
    <property type="term" value="F:ATP binding"/>
    <property type="evidence" value="ECO:0007669"/>
    <property type="project" value="UniProtKB-KW"/>
</dbReference>
<evidence type="ECO:0000256" key="4">
    <source>
        <dbReference type="ARBA" id="ARBA00022840"/>
    </source>
</evidence>
<dbReference type="HOGENOM" id="CLU_1673983_0_0_2"/>
<evidence type="ECO:0000256" key="2">
    <source>
        <dbReference type="ARBA" id="ARBA00022741"/>
    </source>
</evidence>
<dbReference type="GO" id="GO:0006164">
    <property type="term" value="P:purine nucleotide biosynthetic process"/>
    <property type="evidence" value="ECO:0007669"/>
    <property type="project" value="UniProtKB-KW"/>
</dbReference>
<sequence length="157" mass="17935">MKINLRVWLKIPDAEAATVKNTLRRRMGYEGVLTDLRRERLWSIEVDDGVDDPMDLARRLARDLVNENKESYRASVGAVTFEGGYVPVRVGLHIEDGEAVSALKRLRDRLGFEMVRGVERSVVWKLALSSPNPRRTAEEIAEGLLINPHKDFYEIMT</sequence>
<evidence type="ECO:0000313" key="6">
    <source>
        <dbReference type="Proteomes" id="UP000005877"/>
    </source>
</evidence>
<dbReference type="RefSeq" id="WP_014587120.1">
    <property type="nucleotide sequence ID" value="NC_017527.1"/>
</dbReference>
<gene>
    <name evidence="5" type="ordered locus">Mhar_1576</name>
</gene>
<keyword evidence="4" id="KW-0067">ATP-binding</keyword>
<dbReference type="GeneID" id="12510745"/>
<proteinExistence type="predicted"/>
<evidence type="ECO:0008006" key="7">
    <source>
        <dbReference type="Google" id="ProtNLM"/>
    </source>
</evidence>
<evidence type="ECO:0000256" key="3">
    <source>
        <dbReference type="ARBA" id="ARBA00022755"/>
    </source>
</evidence>
<organism evidence="5 6">
    <name type="scientific">Methanothrix harundinacea (strain 6Ac)</name>
    <name type="common">Methanosaeta harundinacea</name>
    <dbReference type="NCBI Taxonomy" id="1110509"/>
    <lineage>
        <taxon>Archaea</taxon>
        <taxon>Methanobacteriati</taxon>
        <taxon>Methanobacteriota</taxon>
        <taxon>Stenosarchaea group</taxon>
        <taxon>Methanomicrobia</taxon>
        <taxon>Methanotrichales</taxon>
        <taxon>Methanotrichaceae</taxon>
        <taxon>Methanothrix</taxon>
    </lineage>
</organism>
<dbReference type="Gene3D" id="3.30.1280.10">
    <property type="entry name" value="Phosphoribosylformylglycinamidine synthase subunit PurS"/>
    <property type="match status" value="1"/>
</dbReference>
<keyword evidence="6" id="KW-1185">Reference proteome</keyword>
<dbReference type="EMBL" id="CP003117">
    <property type="protein sequence ID" value="AET64936.1"/>
    <property type="molecule type" value="Genomic_DNA"/>
</dbReference>
<dbReference type="Proteomes" id="UP000005877">
    <property type="component" value="Chromosome"/>
</dbReference>
<accession>G7WP95</accession>
<keyword evidence="1" id="KW-0436">Ligase</keyword>
<dbReference type="KEGG" id="mhi:Mhar_1576"/>
<keyword evidence="2" id="KW-0547">Nucleotide-binding</keyword>
<protein>
    <recommendedName>
        <fullName evidence="7">Phosphoribosylformylglycinamidine synthase</fullName>
    </recommendedName>
</protein>
<dbReference type="GO" id="GO:0016874">
    <property type="term" value="F:ligase activity"/>
    <property type="evidence" value="ECO:0007669"/>
    <property type="project" value="UniProtKB-KW"/>
</dbReference>
<dbReference type="AlphaFoldDB" id="G7WP95"/>
<evidence type="ECO:0000313" key="5">
    <source>
        <dbReference type="EMBL" id="AET64936.1"/>
    </source>
</evidence>